<dbReference type="InterPro" id="IPR001810">
    <property type="entry name" value="F-box_dom"/>
</dbReference>
<evidence type="ECO:0000313" key="5">
    <source>
        <dbReference type="EMBL" id="KAF8765483.1"/>
    </source>
</evidence>
<dbReference type="OrthoDB" id="550575at2759"/>
<dbReference type="SUPFAM" id="SSF81383">
    <property type="entry name" value="F-box domain"/>
    <property type="match status" value="1"/>
</dbReference>
<dbReference type="FunFam" id="1.20.1280.50:FF:000073">
    <property type="entry name" value="F-box protein At5g07670"/>
    <property type="match status" value="1"/>
</dbReference>
<feature type="region of interest" description="Disordered" evidence="3">
    <location>
        <begin position="609"/>
        <end position="638"/>
    </location>
</feature>
<comment type="caution">
    <text evidence="5">The sequence shown here is derived from an EMBL/GenBank/DDBJ whole genome shotgun (WGS) entry which is preliminary data.</text>
</comment>
<evidence type="ECO:0000256" key="3">
    <source>
        <dbReference type="SAM" id="MobiDB-lite"/>
    </source>
</evidence>
<dbReference type="Proteomes" id="UP000636709">
    <property type="component" value="Unassembled WGS sequence"/>
</dbReference>
<organism evidence="5 6">
    <name type="scientific">Digitaria exilis</name>
    <dbReference type="NCBI Taxonomy" id="1010633"/>
    <lineage>
        <taxon>Eukaryota</taxon>
        <taxon>Viridiplantae</taxon>
        <taxon>Streptophyta</taxon>
        <taxon>Embryophyta</taxon>
        <taxon>Tracheophyta</taxon>
        <taxon>Spermatophyta</taxon>
        <taxon>Magnoliopsida</taxon>
        <taxon>Liliopsida</taxon>
        <taxon>Poales</taxon>
        <taxon>Poaceae</taxon>
        <taxon>PACMAD clade</taxon>
        <taxon>Panicoideae</taxon>
        <taxon>Panicodae</taxon>
        <taxon>Paniceae</taxon>
        <taxon>Anthephorinae</taxon>
        <taxon>Digitaria</taxon>
    </lineage>
</organism>
<protein>
    <recommendedName>
        <fullName evidence="4">F-box domain-containing protein</fullName>
    </recommendedName>
</protein>
<comment type="similarity">
    <text evidence="1">Belongs to the remorin family.</text>
</comment>
<dbReference type="Gene3D" id="3.80.10.10">
    <property type="entry name" value="Ribonuclease Inhibitor"/>
    <property type="match status" value="1"/>
</dbReference>
<feature type="domain" description="F-box" evidence="4">
    <location>
        <begin position="50"/>
        <end position="95"/>
    </location>
</feature>
<dbReference type="Pfam" id="PF12937">
    <property type="entry name" value="F-box-like"/>
    <property type="match status" value="1"/>
</dbReference>
<evidence type="ECO:0000256" key="1">
    <source>
        <dbReference type="ARBA" id="ARBA00005711"/>
    </source>
</evidence>
<dbReference type="Gene3D" id="1.20.1280.50">
    <property type="match status" value="1"/>
</dbReference>
<proteinExistence type="inferred from homology"/>
<accession>A0A835FNB9</accession>
<name>A0A835FNB9_9POAL</name>
<dbReference type="Pfam" id="PF03763">
    <property type="entry name" value="Remorin_C"/>
    <property type="match status" value="1"/>
</dbReference>
<dbReference type="PANTHER" id="PTHR13318">
    <property type="entry name" value="PARTNER OF PAIRED, ISOFORM B-RELATED"/>
    <property type="match status" value="1"/>
</dbReference>
<dbReference type="PANTHER" id="PTHR13318:SF74">
    <property type="entry name" value="OS02G0658500 PROTEIN"/>
    <property type="match status" value="1"/>
</dbReference>
<dbReference type="GO" id="GO:0019005">
    <property type="term" value="C:SCF ubiquitin ligase complex"/>
    <property type="evidence" value="ECO:0007669"/>
    <property type="project" value="TreeGrafter"/>
</dbReference>
<sequence>MPEAGGHGIGDLGLGKRQLLKGWPDLWLSGDTPGHRAAAAMAAAPPPPEPDQTLALPDALLLRVLACLPEPHLTGAASLVCRRWTRLAGRLRRRLAVRDWAFVAHRLPYRFPELADLDLFPASIAAPTGGAAHAASPLLTCAAVSLTLDTSADPPLGACRFLDDVALDRGLAAVAASFPNLRRLSATAAAESGGLMAIAGGCSTLQELELHRCTDLALRPVSAFAHLQILRIVAASPALYGTGEGGGVTDIGLTILAHGCKRLVKLELLGCEGSYDGIAAVGRCCAMLEELTIADHRMDGGWLAALAFCGNLKTLRLQGCSRIDDDPGPSEHLGACLTLESLQLHRCQLHDRRALHALFLVCEGAREIQVQNCWGLEDDVFALVGLCRRVKFLSLEKCSLLTTRGLESVITSWSDLQSLEVVSCNKIKDEEITPALSELFSNLKELKWRPDNKSLLSANLAGTGMGKKGRVFFKRRGEGEGAEQEAKKMAAAAAAAAPVPDGVSSCASTNMRRADHLPPFPLPCIGEPTAASRVSPGSSPARSEASRGAPCYAADEEPDPEPGVEASDGRSTQMLLAMAAMGGRGGHYGRRPASSYGSCAAWSAGSLTKHRPASPSPICSPVSSHGGGGGDREPHGGDDEASFVTPRMEEELGRLPTRADFMKPCATPRNIRIQTPRLDRRVDGNNQVPPKFIRKATPARLMRRVRSSHNFRQRVGAIDVINEWRLPKVSEGEDEGGEQKDWQNEAVSSRISSARDWNFESDGAFEGGNHSDRAFGDSDGENCPVAAPRMERRLPSSVLKPQGNFVVHAKLVAWKDAQVAKLLEKLKRKEANIDDWHRNKIAEARQKMRDTELELEKKRAKAGEKMQKAIKRAEKKADKKKVKEQLATAKQIDGVERALKKMSRTGKLPWSLAFL</sequence>
<gene>
    <name evidence="5" type="ORF">HU200_008631</name>
</gene>
<dbReference type="GO" id="GO:0031146">
    <property type="term" value="P:SCF-dependent proteasomal ubiquitin-dependent protein catabolic process"/>
    <property type="evidence" value="ECO:0007669"/>
    <property type="project" value="TreeGrafter"/>
</dbReference>
<keyword evidence="2" id="KW-0175">Coiled coil</keyword>
<feature type="region of interest" description="Disordered" evidence="3">
    <location>
        <begin position="531"/>
        <end position="569"/>
    </location>
</feature>
<dbReference type="InterPro" id="IPR036047">
    <property type="entry name" value="F-box-like_dom_sf"/>
</dbReference>
<dbReference type="PROSITE" id="PS50181">
    <property type="entry name" value="FBOX"/>
    <property type="match status" value="1"/>
</dbReference>
<dbReference type="InterPro" id="IPR032675">
    <property type="entry name" value="LRR_dom_sf"/>
</dbReference>
<dbReference type="SUPFAM" id="SSF52047">
    <property type="entry name" value="RNI-like"/>
    <property type="match status" value="1"/>
</dbReference>
<evidence type="ECO:0000313" key="6">
    <source>
        <dbReference type="Proteomes" id="UP000636709"/>
    </source>
</evidence>
<feature type="coiled-coil region" evidence="2">
    <location>
        <begin position="819"/>
        <end position="892"/>
    </location>
</feature>
<feature type="region of interest" description="Disordered" evidence="3">
    <location>
        <begin position="761"/>
        <end position="784"/>
    </location>
</feature>
<dbReference type="FunFam" id="3.80.10.10:FF:001402">
    <property type="entry name" value="Leucine Rich Repeat family protein"/>
    <property type="match status" value="1"/>
</dbReference>
<keyword evidence="6" id="KW-1185">Reference proteome</keyword>
<dbReference type="AlphaFoldDB" id="A0A835FNB9"/>
<evidence type="ECO:0000259" key="4">
    <source>
        <dbReference type="PROSITE" id="PS50181"/>
    </source>
</evidence>
<dbReference type="EMBL" id="JACEFO010000572">
    <property type="protein sequence ID" value="KAF8765483.1"/>
    <property type="molecule type" value="Genomic_DNA"/>
</dbReference>
<evidence type="ECO:0000256" key="2">
    <source>
        <dbReference type="SAM" id="Coils"/>
    </source>
</evidence>
<reference evidence="5" key="1">
    <citation type="submission" date="2020-07" db="EMBL/GenBank/DDBJ databases">
        <title>Genome sequence and genetic diversity analysis of an under-domesticated orphan crop, white fonio (Digitaria exilis).</title>
        <authorList>
            <person name="Bennetzen J.L."/>
            <person name="Chen S."/>
            <person name="Ma X."/>
            <person name="Wang X."/>
            <person name="Yssel A.E.J."/>
            <person name="Chaluvadi S.R."/>
            <person name="Johnson M."/>
            <person name="Gangashetty P."/>
            <person name="Hamidou F."/>
            <person name="Sanogo M.D."/>
            <person name="Zwaenepoel A."/>
            <person name="Wallace J."/>
            <person name="Van De Peer Y."/>
            <person name="Van Deynze A."/>
        </authorList>
    </citation>
    <scope>NUCLEOTIDE SEQUENCE</scope>
    <source>
        <tissue evidence="5">Leaves</tissue>
    </source>
</reference>
<dbReference type="InterPro" id="IPR005516">
    <property type="entry name" value="Remorin_C"/>
</dbReference>